<dbReference type="EMBL" id="SSTD01013395">
    <property type="protein sequence ID" value="TYK06661.1"/>
    <property type="molecule type" value="Genomic_DNA"/>
</dbReference>
<dbReference type="PANTHER" id="PTHR31973">
    <property type="entry name" value="POLYPROTEIN, PUTATIVE-RELATED"/>
    <property type="match status" value="1"/>
</dbReference>
<dbReference type="PANTHER" id="PTHR31973:SF187">
    <property type="entry name" value="MUTATOR TRANSPOSASE MUDRA PROTEIN"/>
    <property type="match status" value="1"/>
</dbReference>
<evidence type="ECO:0000313" key="2">
    <source>
        <dbReference type="EMBL" id="TYK06661.1"/>
    </source>
</evidence>
<evidence type="ECO:0000313" key="3">
    <source>
        <dbReference type="Proteomes" id="UP000321947"/>
    </source>
</evidence>
<proteinExistence type="predicted"/>
<gene>
    <name evidence="2" type="ORF">E5676_scaffold453G001450</name>
</gene>
<protein>
    <submittedName>
        <fullName evidence="2">MuDRA-like transposase</fullName>
    </submittedName>
</protein>
<dbReference type="Proteomes" id="UP000321947">
    <property type="component" value="Unassembled WGS sequence"/>
</dbReference>
<accession>A0A5D3C435</accession>
<evidence type="ECO:0000259" key="1">
    <source>
        <dbReference type="Pfam" id="PF10551"/>
    </source>
</evidence>
<name>A0A5D3C435_CUCMM</name>
<organism evidence="2 3">
    <name type="scientific">Cucumis melo var. makuwa</name>
    <name type="common">Oriental melon</name>
    <dbReference type="NCBI Taxonomy" id="1194695"/>
    <lineage>
        <taxon>Eukaryota</taxon>
        <taxon>Viridiplantae</taxon>
        <taxon>Streptophyta</taxon>
        <taxon>Embryophyta</taxon>
        <taxon>Tracheophyta</taxon>
        <taxon>Spermatophyta</taxon>
        <taxon>Magnoliopsida</taxon>
        <taxon>eudicotyledons</taxon>
        <taxon>Gunneridae</taxon>
        <taxon>Pentapetalae</taxon>
        <taxon>rosids</taxon>
        <taxon>fabids</taxon>
        <taxon>Cucurbitales</taxon>
        <taxon>Cucurbitaceae</taxon>
        <taxon>Benincaseae</taxon>
        <taxon>Cucumis</taxon>
    </lineage>
</organism>
<feature type="domain" description="MULE transposase" evidence="1">
    <location>
        <begin position="128"/>
        <end position="222"/>
    </location>
</feature>
<dbReference type="AlphaFoldDB" id="A0A5D3C435"/>
<dbReference type="InterPro" id="IPR018289">
    <property type="entry name" value="MULE_transposase_dom"/>
</dbReference>
<dbReference type="Pfam" id="PF10551">
    <property type="entry name" value="MULE"/>
    <property type="match status" value="1"/>
</dbReference>
<reference evidence="2 3" key="1">
    <citation type="submission" date="2019-08" db="EMBL/GenBank/DDBJ databases">
        <title>Draft genome sequences of two oriental melons (Cucumis melo L. var makuwa).</title>
        <authorList>
            <person name="Kwon S.-Y."/>
        </authorList>
    </citation>
    <scope>NUCLEOTIDE SEQUENCE [LARGE SCALE GENOMIC DNA]</scope>
    <source>
        <strain evidence="3">cv. Chang Bougi</strain>
        <tissue evidence="2">Leaf</tissue>
    </source>
</reference>
<sequence>MDNKCGWRLQAVRLKDSNIFKIKKYVNVHSCSLEFLNRDHRQAKSWVVGELIKSKFKGTGRLYKPRDIIEDMRQDYGINMSYEKAWCARENAHERVRGFPKESYNLLRKYGEALKLTNPGFLNCFRPVIVMDGTFLKNKYRGQLIVVVCLDGNNHIYPLAFGVVDRETDDLIQWFLEKLKGAIGEVPNLGFMTYWETCFSKGISSVFPSAFHDLCVQHLTQNLHDKYKNDTVAPLFYNASRTYHESTFLEA</sequence>
<comment type="caution">
    <text evidence="2">The sequence shown here is derived from an EMBL/GenBank/DDBJ whole genome shotgun (WGS) entry which is preliminary data.</text>
</comment>